<dbReference type="AlphaFoldDB" id="A0AB34JEQ0"/>
<organism evidence="3 4">
    <name type="scientific">Prymnesium parvum</name>
    <name type="common">Toxic golden alga</name>
    <dbReference type="NCBI Taxonomy" id="97485"/>
    <lineage>
        <taxon>Eukaryota</taxon>
        <taxon>Haptista</taxon>
        <taxon>Haptophyta</taxon>
        <taxon>Prymnesiophyceae</taxon>
        <taxon>Prymnesiales</taxon>
        <taxon>Prymnesiaceae</taxon>
        <taxon>Prymnesium</taxon>
    </lineage>
</organism>
<keyword evidence="4" id="KW-1185">Reference proteome</keyword>
<feature type="signal peptide" evidence="2">
    <location>
        <begin position="1"/>
        <end position="20"/>
    </location>
</feature>
<feature type="compositionally biased region" description="Acidic residues" evidence="1">
    <location>
        <begin position="143"/>
        <end position="155"/>
    </location>
</feature>
<reference evidence="3 4" key="1">
    <citation type="journal article" date="2024" name="Science">
        <title>Giant polyketide synthase enzymes in the biosynthesis of giant marine polyether toxins.</title>
        <authorList>
            <person name="Fallon T.R."/>
            <person name="Shende V.V."/>
            <person name="Wierzbicki I.H."/>
            <person name="Pendleton A.L."/>
            <person name="Watervoot N.F."/>
            <person name="Auber R.P."/>
            <person name="Gonzalez D.J."/>
            <person name="Wisecaver J.H."/>
            <person name="Moore B.S."/>
        </authorList>
    </citation>
    <scope>NUCLEOTIDE SEQUENCE [LARGE SCALE GENOMIC DNA]</scope>
    <source>
        <strain evidence="3 4">12B1</strain>
    </source>
</reference>
<dbReference type="SUPFAM" id="SSF48403">
    <property type="entry name" value="Ankyrin repeat"/>
    <property type="match status" value="1"/>
</dbReference>
<feature type="compositionally biased region" description="Acidic residues" evidence="1">
    <location>
        <begin position="169"/>
        <end position="183"/>
    </location>
</feature>
<evidence type="ECO:0000313" key="4">
    <source>
        <dbReference type="Proteomes" id="UP001515480"/>
    </source>
</evidence>
<evidence type="ECO:0000256" key="1">
    <source>
        <dbReference type="SAM" id="MobiDB-lite"/>
    </source>
</evidence>
<dbReference type="EMBL" id="JBGBPQ010000009">
    <property type="protein sequence ID" value="KAL1520281.1"/>
    <property type="molecule type" value="Genomic_DNA"/>
</dbReference>
<dbReference type="Gene3D" id="1.25.40.20">
    <property type="entry name" value="Ankyrin repeat-containing domain"/>
    <property type="match status" value="1"/>
</dbReference>
<proteinExistence type="predicted"/>
<accession>A0AB34JEQ0</accession>
<dbReference type="InterPro" id="IPR036770">
    <property type="entry name" value="Ankyrin_rpt-contain_sf"/>
</dbReference>
<dbReference type="PROSITE" id="PS51257">
    <property type="entry name" value="PROKAR_LIPOPROTEIN"/>
    <property type="match status" value="1"/>
</dbReference>
<dbReference type="Proteomes" id="UP001515480">
    <property type="component" value="Unassembled WGS sequence"/>
</dbReference>
<protein>
    <submittedName>
        <fullName evidence="3">Uncharacterized protein</fullName>
    </submittedName>
</protein>
<comment type="caution">
    <text evidence="3">The sequence shown here is derived from an EMBL/GenBank/DDBJ whole genome shotgun (WGS) entry which is preliminary data.</text>
</comment>
<feature type="compositionally biased region" description="Basic and acidic residues" evidence="1">
    <location>
        <begin position="156"/>
        <end position="167"/>
    </location>
</feature>
<gene>
    <name evidence="3" type="ORF">AB1Y20_023747</name>
</gene>
<name>A0AB34JEQ0_PRYPA</name>
<keyword evidence="2" id="KW-0732">Signal</keyword>
<sequence>MRGMRVLRSVLSLFFAVACAEQVFEDSPALTTLWQASSSGQSEMFISQIIQNREFAQHRSSDGRGPMFWAFEFKNVETLALLLHLGVSTEQEDVDGKKPREFFPDDAAALAQFEADAKAKVAEMASLLSEREEEFYSYQQSVDEPEDYEDEDEVPGEPKAKSKKVDTIDYADEEEEEEGKDEM</sequence>
<evidence type="ECO:0000256" key="2">
    <source>
        <dbReference type="SAM" id="SignalP"/>
    </source>
</evidence>
<feature type="chain" id="PRO_5044339083" evidence="2">
    <location>
        <begin position="21"/>
        <end position="183"/>
    </location>
</feature>
<feature type="region of interest" description="Disordered" evidence="1">
    <location>
        <begin position="132"/>
        <end position="183"/>
    </location>
</feature>
<evidence type="ECO:0000313" key="3">
    <source>
        <dbReference type="EMBL" id="KAL1520281.1"/>
    </source>
</evidence>